<dbReference type="RefSeq" id="WP_390278755.1">
    <property type="nucleotide sequence ID" value="NZ_JBHRYH010000018.1"/>
</dbReference>
<accession>A0ABV7TU65</accession>
<feature type="domain" description="FAD dependent oxidoreductase" evidence="3">
    <location>
        <begin position="2"/>
        <end position="403"/>
    </location>
</feature>
<comment type="similarity">
    <text evidence="1">Belongs to the DadA oxidoreductase family.</text>
</comment>
<dbReference type="GO" id="GO:0016491">
    <property type="term" value="F:oxidoreductase activity"/>
    <property type="evidence" value="ECO:0007669"/>
    <property type="project" value="UniProtKB-KW"/>
</dbReference>
<organism evidence="4 5">
    <name type="scientific">Vogesella amnigena</name>
    <dbReference type="NCBI Taxonomy" id="1507449"/>
    <lineage>
        <taxon>Bacteria</taxon>
        <taxon>Pseudomonadati</taxon>
        <taxon>Pseudomonadota</taxon>
        <taxon>Betaproteobacteria</taxon>
        <taxon>Neisseriales</taxon>
        <taxon>Chromobacteriaceae</taxon>
        <taxon>Vogesella</taxon>
    </lineage>
</organism>
<dbReference type="EMBL" id="JBHRYH010000018">
    <property type="protein sequence ID" value="MFC3626250.1"/>
    <property type="molecule type" value="Genomic_DNA"/>
</dbReference>
<dbReference type="SUPFAM" id="SSF51905">
    <property type="entry name" value="FAD/NAD(P)-binding domain"/>
    <property type="match status" value="1"/>
</dbReference>
<comment type="caution">
    <text evidence="4">The sequence shown here is derived from an EMBL/GenBank/DDBJ whole genome shotgun (WGS) entry which is preliminary data.</text>
</comment>
<dbReference type="Gene3D" id="3.50.50.60">
    <property type="entry name" value="FAD/NAD(P)-binding domain"/>
    <property type="match status" value="2"/>
</dbReference>
<evidence type="ECO:0000256" key="1">
    <source>
        <dbReference type="ARBA" id="ARBA00009410"/>
    </source>
</evidence>
<gene>
    <name evidence="4" type="ORF">ACFOKJ_08900</name>
</gene>
<dbReference type="Gene3D" id="3.30.9.10">
    <property type="entry name" value="D-Amino Acid Oxidase, subunit A, domain 2"/>
    <property type="match status" value="1"/>
</dbReference>
<dbReference type="NCBIfam" id="NF001933">
    <property type="entry name" value="PRK00711.1"/>
    <property type="match status" value="1"/>
</dbReference>
<evidence type="ECO:0000259" key="3">
    <source>
        <dbReference type="Pfam" id="PF01266"/>
    </source>
</evidence>
<dbReference type="Proteomes" id="UP001595636">
    <property type="component" value="Unassembled WGS sequence"/>
</dbReference>
<reference evidence="5" key="1">
    <citation type="journal article" date="2019" name="Int. J. Syst. Evol. Microbiol.">
        <title>The Global Catalogue of Microorganisms (GCM) 10K type strain sequencing project: providing services to taxonomists for standard genome sequencing and annotation.</title>
        <authorList>
            <consortium name="The Broad Institute Genomics Platform"/>
            <consortium name="The Broad Institute Genome Sequencing Center for Infectious Disease"/>
            <person name="Wu L."/>
            <person name="Ma J."/>
        </authorList>
    </citation>
    <scope>NUCLEOTIDE SEQUENCE [LARGE SCALE GENOMIC DNA]</scope>
    <source>
        <strain evidence="5">KCTC 42195</strain>
    </source>
</reference>
<dbReference type="SUPFAM" id="SSF54373">
    <property type="entry name" value="FAD-linked reductases, C-terminal domain"/>
    <property type="match status" value="1"/>
</dbReference>
<sequence>MKVVVLGAGIIGISTAWFLRQAGHEVEVIDRASGPARETSFANGGQISVSQSEPWAHPATPWQVLKWLPRGDAPLLFRPCFEPQQWRWIAGFLGECRHRRHAANLKAMVALGRYSQQAFAELRQQISPSYAHRQQGILALLFNRREVRHAAHACRLLAAEGIRREVISVSEAVAREPALASIAPRMLAATWCQSDESGDVHRFCSQLAEACVVAGVTFRYQTRINALEPAGARIARVSITGADGAYDSVSADAFVLALGSHSPLLLQPLGLRLPVYPLKGYSATVPVQDDSLAPQISITDESHKLVFSRLDNSLRIAGTAELSGYSSHLNPLRCEALLRRARELFGDACDWQAARFWSGLRPATPGNVPLIGRYCFDNLWLNTGHGTLGWTEGPGSGRALAALMSGLAPAVNFPFLRAG</sequence>
<name>A0ABV7TU65_9NEIS</name>
<dbReference type="Pfam" id="PF01266">
    <property type="entry name" value="DAO"/>
    <property type="match status" value="1"/>
</dbReference>
<protein>
    <submittedName>
        <fullName evidence="4">D-amino acid dehydrogenase</fullName>
        <ecNumber evidence="4">1.4.99.-</ecNumber>
    </submittedName>
</protein>
<proteinExistence type="inferred from homology"/>
<dbReference type="InterPro" id="IPR036188">
    <property type="entry name" value="FAD/NAD-bd_sf"/>
</dbReference>
<evidence type="ECO:0000256" key="2">
    <source>
        <dbReference type="ARBA" id="ARBA00023002"/>
    </source>
</evidence>
<dbReference type="PANTHER" id="PTHR13847:SF280">
    <property type="entry name" value="D-AMINO ACID DEHYDROGENASE"/>
    <property type="match status" value="1"/>
</dbReference>
<keyword evidence="5" id="KW-1185">Reference proteome</keyword>
<dbReference type="PANTHER" id="PTHR13847">
    <property type="entry name" value="SARCOSINE DEHYDROGENASE-RELATED"/>
    <property type="match status" value="1"/>
</dbReference>
<dbReference type="InterPro" id="IPR006076">
    <property type="entry name" value="FAD-dep_OxRdtase"/>
</dbReference>
<evidence type="ECO:0000313" key="5">
    <source>
        <dbReference type="Proteomes" id="UP001595636"/>
    </source>
</evidence>
<evidence type="ECO:0000313" key="4">
    <source>
        <dbReference type="EMBL" id="MFC3626250.1"/>
    </source>
</evidence>
<dbReference type="EC" id="1.4.99.-" evidence="4"/>
<keyword evidence="2 4" id="KW-0560">Oxidoreductase</keyword>